<evidence type="ECO:0000259" key="5">
    <source>
        <dbReference type="Pfam" id="PF17777"/>
    </source>
</evidence>
<protein>
    <recommendedName>
        <fullName evidence="5">Large ribosomal subunit protein uL10-like insertion domain-containing protein</fullName>
    </recommendedName>
</protein>
<evidence type="ECO:0000256" key="2">
    <source>
        <dbReference type="ARBA" id="ARBA00022980"/>
    </source>
</evidence>
<feature type="region of interest" description="Disordered" evidence="4">
    <location>
        <begin position="298"/>
        <end position="336"/>
    </location>
</feature>
<evidence type="ECO:0000256" key="3">
    <source>
        <dbReference type="ARBA" id="ARBA00023274"/>
    </source>
</evidence>
<dbReference type="InterPro" id="IPR030670">
    <property type="entry name" value="uL10_eukaryotes"/>
</dbReference>
<keyword evidence="2" id="KW-0689">Ribosomal protein</keyword>
<evidence type="ECO:0000256" key="4">
    <source>
        <dbReference type="SAM" id="MobiDB-lite"/>
    </source>
</evidence>
<dbReference type="InterPro" id="IPR040637">
    <property type="entry name" value="Ribosomal_uL10-like_insert"/>
</dbReference>
<dbReference type="FunFam" id="3.90.105.20:FF:000001">
    <property type="entry name" value="60S acidic ribosomal protein P0"/>
    <property type="match status" value="1"/>
</dbReference>
<dbReference type="Pfam" id="PF00466">
    <property type="entry name" value="Ribosomal_L10"/>
    <property type="match status" value="1"/>
</dbReference>
<gene>
    <name evidence="6" type="ORF">EGYM00163_LOCUS31200</name>
</gene>
<keyword evidence="3" id="KW-0687">Ribonucleoprotein</keyword>
<dbReference type="InterPro" id="IPR001790">
    <property type="entry name" value="Ribosomal_uL10"/>
</dbReference>
<dbReference type="Pfam" id="PF00428">
    <property type="entry name" value="Ribosomal_60s"/>
    <property type="match status" value="1"/>
</dbReference>
<organism evidence="6">
    <name type="scientific">Eutreptiella gymnastica</name>
    <dbReference type="NCBI Taxonomy" id="73025"/>
    <lineage>
        <taxon>Eukaryota</taxon>
        <taxon>Discoba</taxon>
        <taxon>Euglenozoa</taxon>
        <taxon>Euglenida</taxon>
        <taxon>Spirocuta</taxon>
        <taxon>Euglenophyceae</taxon>
        <taxon>Eutreptiales</taxon>
        <taxon>Eutreptiaceae</taxon>
        <taxon>Eutreptiella</taxon>
    </lineage>
</organism>
<dbReference type="GO" id="GO:0022625">
    <property type="term" value="C:cytosolic large ribosomal subunit"/>
    <property type="evidence" value="ECO:0007669"/>
    <property type="project" value="TreeGrafter"/>
</dbReference>
<dbReference type="PANTHER" id="PTHR45699:SF3">
    <property type="entry name" value="LARGE RIBOSOMAL SUBUNIT PROTEIN UL10"/>
    <property type="match status" value="1"/>
</dbReference>
<dbReference type="GO" id="GO:0070180">
    <property type="term" value="F:large ribosomal subunit rRNA binding"/>
    <property type="evidence" value="ECO:0007669"/>
    <property type="project" value="TreeGrafter"/>
</dbReference>
<evidence type="ECO:0000256" key="1">
    <source>
        <dbReference type="ARBA" id="ARBA00008889"/>
    </source>
</evidence>
<dbReference type="GO" id="GO:0000027">
    <property type="term" value="P:ribosomal large subunit assembly"/>
    <property type="evidence" value="ECO:0007669"/>
    <property type="project" value="TreeGrafter"/>
</dbReference>
<dbReference type="PIRSF" id="PIRSF039087">
    <property type="entry name" value="L10E"/>
    <property type="match status" value="1"/>
</dbReference>
<feature type="compositionally biased region" description="Low complexity" evidence="4">
    <location>
        <begin position="300"/>
        <end position="309"/>
    </location>
</feature>
<accession>A0A7S4LCB5</accession>
<dbReference type="InterPro" id="IPR043141">
    <property type="entry name" value="Ribosomal_uL10-like_sf"/>
</dbReference>
<dbReference type="EMBL" id="HBJA01089686">
    <property type="protein sequence ID" value="CAE0820030.1"/>
    <property type="molecule type" value="Transcribed_RNA"/>
</dbReference>
<evidence type="ECO:0000313" key="6">
    <source>
        <dbReference type="EMBL" id="CAE0820030.1"/>
    </source>
</evidence>
<dbReference type="InterPro" id="IPR050323">
    <property type="entry name" value="Ribosomal_protein_uL10"/>
</dbReference>
<name>A0A7S4LCB5_9EUGL</name>
<dbReference type="InterPro" id="IPR043164">
    <property type="entry name" value="Ribosomal_uL10-like_insert_sf"/>
</dbReference>
<feature type="domain" description="Large ribosomal subunit protein uL10-like insertion" evidence="5">
    <location>
        <begin position="131"/>
        <end position="200"/>
    </location>
</feature>
<dbReference type="Gene3D" id="3.30.70.1730">
    <property type="match status" value="1"/>
</dbReference>
<dbReference type="GO" id="GO:0002181">
    <property type="term" value="P:cytoplasmic translation"/>
    <property type="evidence" value="ECO:0007669"/>
    <property type="project" value="TreeGrafter"/>
</dbReference>
<reference evidence="6" key="1">
    <citation type="submission" date="2021-01" db="EMBL/GenBank/DDBJ databases">
        <authorList>
            <person name="Corre E."/>
            <person name="Pelletier E."/>
            <person name="Niang G."/>
            <person name="Scheremetjew M."/>
            <person name="Finn R."/>
            <person name="Kale V."/>
            <person name="Holt S."/>
            <person name="Cochrane G."/>
            <person name="Meng A."/>
            <person name="Brown T."/>
            <person name="Cohen L."/>
        </authorList>
    </citation>
    <scope>NUCLEOTIDE SEQUENCE</scope>
    <source>
        <strain evidence="6">CCMP1594</strain>
    </source>
</reference>
<dbReference type="SUPFAM" id="SSF160369">
    <property type="entry name" value="Ribosomal protein L10-like"/>
    <property type="match status" value="1"/>
</dbReference>
<feature type="compositionally biased region" description="Basic and acidic residues" evidence="4">
    <location>
        <begin position="310"/>
        <end position="320"/>
    </location>
</feature>
<dbReference type="GO" id="GO:0003735">
    <property type="term" value="F:structural constituent of ribosome"/>
    <property type="evidence" value="ECO:0007669"/>
    <property type="project" value="TreeGrafter"/>
</dbReference>
<dbReference type="AlphaFoldDB" id="A0A7S4LCB5"/>
<feature type="compositionally biased region" description="Acidic residues" evidence="4">
    <location>
        <begin position="321"/>
        <end position="330"/>
    </location>
</feature>
<dbReference type="PANTHER" id="PTHR45699">
    <property type="entry name" value="60S ACIDIC RIBOSOMAL PROTEIN P0"/>
    <property type="match status" value="1"/>
</dbReference>
<comment type="similarity">
    <text evidence="1">Belongs to the universal ribosomal protein uL10 family.</text>
</comment>
<dbReference type="Gene3D" id="3.90.105.20">
    <property type="match status" value="1"/>
</dbReference>
<proteinExistence type="inferred from homology"/>
<sequence>MVRHRPDKNKGADNSDRVFSDKKVNYFATANKLFDEYNKILVVSNDNVQSSQMQSIRIALRGQAIVLMGKNTTMKKVLLDRLASGSAKDEMIYSKLVKDGLLKLNVGLIFTNGDLNDVKDVIDKCKIQAPARQGSVAPLDVTIPAGNTGLEPTKTSFFQTLNINTKITKGTVEILKDEPVIKAGDRVGSSEATLLGMLGIKPFFYGMEIVKIYDNGEVYTRKALEMTDDDMKKMLEGGIANVTGVSLATGITTQASIPHVMMNAFKEMLAVTVGSDYVMESCNGAELREAILSGKGLGGPAPAAAAAAPAEEKKEEKKVVEEEEEEDDDMGFGLFD</sequence>
<dbReference type="CDD" id="cd05795">
    <property type="entry name" value="Ribosomal_P0_L10e"/>
    <property type="match status" value="1"/>
</dbReference>
<dbReference type="Pfam" id="PF17777">
    <property type="entry name" value="RL10P_insert"/>
    <property type="match status" value="1"/>
</dbReference>